<organism evidence="1 2">
    <name type="scientific">Flavimaribacter sediminis</name>
    <dbReference type="NCBI Taxonomy" id="2865987"/>
    <lineage>
        <taxon>Bacteria</taxon>
        <taxon>Pseudomonadati</taxon>
        <taxon>Pseudomonadota</taxon>
        <taxon>Alphaproteobacteria</taxon>
        <taxon>Hyphomicrobiales</taxon>
        <taxon>Rhizobiaceae</taxon>
        <taxon>Flavimaribacter</taxon>
    </lineage>
</organism>
<comment type="caution">
    <text evidence="1">The sequence shown here is derived from an EMBL/GenBank/DDBJ whole genome shotgun (WGS) entry which is preliminary data.</text>
</comment>
<keyword evidence="2" id="KW-1185">Reference proteome</keyword>
<sequence length="86" mass="8910">MQIGAIEGATRIVGKSQGYMGLPIRDEKIDCSVNGPNTPSMTTAWLPTPAELEALNNGASVHIRILGTVPPPMMVAVGPEPSAEGV</sequence>
<dbReference type="EMBL" id="JAICBX010000003">
    <property type="protein sequence ID" value="MBW8638994.1"/>
    <property type="molecule type" value="Genomic_DNA"/>
</dbReference>
<dbReference type="Proteomes" id="UP001196509">
    <property type="component" value="Unassembled WGS sequence"/>
</dbReference>
<name>A0AAE3D1L8_9HYPH</name>
<evidence type="ECO:0000313" key="2">
    <source>
        <dbReference type="Proteomes" id="UP001196509"/>
    </source>
</evidence>
<reference evidence="1" key="1">
    <citation type="submission" date="2021-08" db="EMBL/GenBank/DDBJ databases">
        <title>Hoeflea bacterium WL0058 sp. nov., isolated from the sediment.</title>
        <authorList>
            <person name="Wang L."/>
            <person name="Zhang D."/>
        </authorList>
    </citation>
    <scope>NUCLEOTIDE SEQUENCE</scope>
    <source>
        <strain evidence="1">WL0058</strain>
    </source>
</reference>
<accession>A0AAE3D1L8</accession>
<evidence type="ECO:0000313" key="1">
    <source>
        <dbReference type="EMBL" id="MBW8638994.1"/>
    </source>
</evidence>
<protein>
    <submittedName>
        <fullName evidence="1">Uncharacterized protein</fullName>
    </submittedName>
</protein>
<gene>
    <name evidence="1" type="ORF">K1W69_17490</name>
</gene>
<dbReference type="AlphaFoldDB" id="A0AAE3D1L8"/>
<dbReference type="RefSeq" id="WP_220229710.1">
    <property type="nucleotide sequence ID" value="NZ_JAICBX010000003.1"/>
</dbReference>
<proteinExistence type="predicted"/>